<dbReference type="Proteomes" id="UP000092460">
    <property type="component" value="Unassembled WGS sequence"/>
</dbReference>
<dbReference type="VEuPathDB" id="VectorBase:GPPI003176"/>
<dbReference type="EMBL" id="JXJN01000927">
    <property type="status" value="NOT_ANNOTATED_CDS"/>
    <property type="molecule type" value="Genomic_DNA"/>
</dbReference>
<proteinExistence type="predicted"/>
<evidence type="ECO:0000313" key="1">
    <source>
        <dbReference type="EnsemblMetazoa" id="GPPI003176-PA"/>
    </source>
</evidence>
<protein>
    <submittedName>
        <fullName evidence="1">Uncharacterized protein</fullName>
    </submittedName>
</protein>
<reference evidence="2" key="1">
    <citation type="submission" date="2015-01" db="EMBL/GenBank/DDBJ databases">
        <authorList>
            <person name="Aksoy S."/>
            <person name="Warren W."/>
            <person name="Wilson R.K."/>
        </authorList>
    </citation>
    <scope>NUCLEOTIDE SEQUENCE [LARGE SCALE GENOMIC DNA]</scope>
    <source>
        <strain evidence="2">IAEA</strain>
    </source>
</reference>
<accession>A0A1B0ANR3</accession>
<name>A0A1B0ANR3_9MUSC</name>
<sequence>MCMKFLALVSEELGELAKRYQWCLLGGLEGLQACWLASNSFQRMSCDAFVFNMPGFDATRVPFVTARMDANAEKCNFGS</sequence>
<reference evidence="1" key="2">
    <citation type="submission" date="2020-05" db="UniProtKB">
        <authorList>
            <consortium name="EnsemblMetazoa"/>
        </authorList>
    </citation>
    <scope>IDENTIFICATION</scope>
    <source>
        <strain evidence="1">IAEA</strain>
    </source>
</reference>
<dbReference type="AlphaFoldDB" id="A0A1B0ANR3"/>
<dbReference type="EnsemblMetazoa" id="GPPI003176-RA">
    <property type="protein sequence ID" value="GPPI003176-PA"/>
    <property type="gene ID" value="GPPI003176"/>
</dbReference>
<evidence type="ECO:0000313" key="2">
    <source>
        <dbReference type="Proteomes" id="UP000092460"/>
    </source>
</evidence>
<keyword evidence="2" id="KW-1185">Reference proteome</keyword>
<organism evidence="1 2">
    <name type="scientific">Glossina palpalis gambiensis</name>
    <dbReference type="NCBI Taxonomy" id="67801"/>
    <lineage>
        <taxon>Eukaryota</taxon>
        <taxon>Metazoa</taxon>
        <taxon>Ecdysozoa</taxon>
        <taxon>Arthropoda</taxon>
        <taxon>Hexapoda</taxon>
        <taxon>Insecta</taxon>
        <taxon>Pterygota</taxon>
        <taxon>Neoptera</taxon>
        <taxon>Endopterygota</taxon>
        <taxon>Diptera</taxon>
        <taxon>Brachycera</taxon>
        <taxon>Muscomorpha</taxon>
        <taxon>Hippoboscoidea</taxon>
        <taxon>Glossinidae</taxon>
        <taxon>Glossina</taxon>
    </lineage>
</organism>